<gene>
    <name evidence="1" type="ORF">FSB_LOCUS36958</name>
</gene>
<dbReference type="AlphaFoldDB" id="A0A2N9H3H2"/>
<sequence length="115" mass="13101">MLHIPSSDLFYLGSKRLVAKDFQEKRIKFSDIDLTNLLDHVSEEVMECIQQLKIRGCDANGEVLPTARAIDLIASKSFTICCHDILEQYPDIIRVNQTVNLSFQLVLGMVEFTIE</sequence>
<protein>
    <submittedName>
        <fullName evidence="1">Uncharacterized protein</fullName>
    </submittedName>
</protein>
<organism evidence="1">
    <name type="scientific">Fagus sylvatica</name>
    <name type="common">Beechnut</name>
    <dbReference type="NCBI Taxonomy" id="28930"/>
    <lineage>
        <taxon>Eukaryota</taxon>
        <taxon>Viridiplantae</taxon>
        <taxon>Streptophyta</taxon>
        <taxon>Embryophyta</taxon>
        <taxon>Tracheophyta</taxon>
        <taxon>Spermatophyta</taxon>
        <taxon>Magnoliopsida</taxon>
        <taxon>eudicotyledons</taxon>
        <taxon>Gunneridae</taxon>
        <taxon>Pentapetalae</taxon>
        <taxon>rosids</taxon>
        <taxon>fabids</taxon>
        <taxon>Fagales</taxon>
        <taxon>Fagaceae</taxon>
        <taxon>Fagus</taxon>
    </lineage>
</organism>
<evidence type="ECO:0000313" key="1">
    <source>
        <dbReference type="EMBL" id="SPD09076.1"/>
    </source>
</evidence>
<name>A0A2N9H3H2_FAGSY</name>
<accession>A0A2N9H3H2</accession>
<dbReference type="EMBL" id="OIVN01003137">
    <property type="protein sequence ID" value="SPD09076.1"/>
    <property type="molecule type" value="Genomic_DNA"/>
</dbReference>
<reference evidence="1" key="1">
    <citation type="submission" date="2018-02" db="EMBL/GenBank/DDBJ databases">
        <authorList>
            <person name="Cohen D.B."/>
            <person name="Kent A.D."/>
        </authorList>
    </citation>
    <scope>NUCLEOTIDE SEQUENCE</scope>
</reference>
<proteinExistence type="predicted"/>